<name>A0A3T0SZF7_9MICO</name>
<dbReference type="InterPro" id="IPR051260">
    <property type="entry name" value="Diverse_substr_monoxygenases"/>
</dbReference>
<dbReference type="Gene3D" id="3.20.20.30">
    <property type="entry name" value="Luciferase-like domain"/>
    <property type="match status" value="1"/>
</dbReference>
<evidence type="ECO:0000256" key="5">
    <source>
        <dbReference type="ARBA" id="ARBA00033748"/>
    </source>
</evidence>
<dbReference type="EMBL" id="CP028137">
    <property type="protein sequence ID" value="AZZ51689.1"/>
    <property type="molecule type" value="Genomic_DNA"/>
</dbReference>
<dbReference type="PIRSF" id="PIRSF000337">
    <property type="entry name" value="NTA_MOA"/>
    <property type="match status" value="1"/>
</dbReference>
<dbReference type="GO" id="GO:0016705">
    <property type="term" value="F:oxidoreductase activity, acting on paired donors, with incorporation or reduction of molecular oxygen"/>
    <property type="evidence" value="ECO:0007669"/>
    <property type="project" value="InterPro"/>
</dbReference>
<feature type="domain" description="Luciferase-like" evidence="7">
    <location>
        <begin position="30"/>
        <end position="387"/>
    </location>
</feature>
<keyword evidence="1 6" id="KW-0285">Flavoprotein</keyword>
<dbReference type="FunFam" id="3.20.20.30:FF:000008">
    <property type="entry name" value="Xenobiotic compound monooxygenase A subunit"/>
    <property type="match status" value="1"/>
</dbReference>
<dbReference type="Proteomes" id="UP000285317">
    <property type="component" value="Chromosome"/>
</dbReference>
<evidence type="ECO:0000256" key="4">
    <source>
        <dbReference type="ARBA" id="ARBA00023033"/>
    </source>
</evidence>
<evidence type="ECO:0000256" key="6">
    <source>
        <dbReference type="PIRSR" id="PIRSR000337-1"/>
    </source>
</evidence>
<dbReference type="NCBIfam" id="TIGR03860">
    <property type="entry name" value="FMN_nitrolo"/>
    <property type="match status" value="1"/>
</dbReference>
<comment type="similarity">
    <text evidence="5">Belongs to the NtaA/SnaA/DszA monooxygenase family.</text>
</comment>
<feature type="binding site" evidence="6">
    <location>
        <position position="58"/>
    </location>
    <ligand>
        <name>FMN</name>
        <dbReference type="ChEBI" id="CHEBI:58210"/>
    </ligand>
</feature>
<keyword evidence="4" id="KW-0503">Monooxygenase</keyword>
<dbReference type="PANTHER" id="PTHR30011">
    <property type="entry name" value="ALKANESULFONATE MONOOXYGENASE-RELATED"/>
    <property type="match status" value="1"/>
</dbReference>
<dbReference type="AlphaFoldDB" id="A0A3T0SZF7"/>
<reference evidence="8 9" key="1">
    <citation type="submission" date="2018-03" db="EMBL/GenBank/DDBJ databases">
        <title>Bacteriophage NCPPB3778 and a type I-E CRISPR drive the evolution of the US Biological Select Agent, Rathayibacter toxicus.</title>
        <authorList>
            <person name="Davis E.W.II."/>
            <person name="Tabima J.F."/>
            <person name="Weisberg A.J."/>
            <person name="Dantas Lopes L."/>
            <person name="Wiseman M.S."/>
            <person name="Wiseman M.S."/>
            <person name="Pupko T."/>
            <person name="Belcher M.S."/>
            <person name="Sechler A.J."/>
            <person name="Tancos M.A."/>
            <person name="Schroeder B.K."/>
            <person name="Murray T.D."/>
            <person name="Luster D.G."/>
            <person name="Schneider W.L."/>
            <person name="Rogers E."/>
            <person name="Andreote F.D."/>
            <person name="Grunwald N.J."/>
            <person name="Putnam M.L."/>
            <person name="Chang J.H."/>
        </authorList>
    </citation>
    <scope>NUCLEOTIDE SEQUENCE [LARGE SCALE GENOMIC DNA]</scope>
    <source>
        <strain evidence="8 9">DSM 15932</strain>
    </source>
</reference>
<evidence type="ECO:0000313" key="9">
    <source>
        <dbReference type="Proteomes" id="UP000285317"/>
    </source>
</evidence>
<dbReference type="InterPro" id="IPR011251">
    <property type="entry name" value="Luciferase-like_dom"/>
</dbReference>
<dbReference type="GO" id="GO:0004497">
    <property type="term" value="F:monooxygenase activity"/>
    <property type="evidence" value="ECO:0007669"/>
    <property type="project" value="UniProtKB-KW"/>
</dbReference>
<dbReference type="InterPro" id="IPR016215">
    <property type="entry name" value="NTA_MOA"/>
</dbReference>
<dbReference type="Pfam" id="PF00296">
    <property type="entry name" value="Bac_luciferase"/>
    <property type="match status" value="1"/>
</dbReference>
<feature type="binding site" evidence="6">
    <location>
        <position position="158"/>
    </location>
    <ligand>
        <name>FMN</name>
        <dbReference type="ChEBI" id="CHEBI:58210"/>
    </ligand>
</feature>
<organism evidence="8 9">
    <name type="scientific">Rathayibacter festucae DSM 15932</name>
    <dbReference type="NCBI Taxonomy" id="1328866"/>
    <lineage>
        <taxon>Bacteria</taxon>
        <taxon>Bacillati</taxon>
        <taxon>Actinomycetota</taxon>
        <taxon>Actinomycetes</taxon>
        <taxon>Micrococcales</taxon>
        <taxon>Microbacteriaceae</taxon>
        <taxon>Rathayibacter</taxon>
    </lineage>
</organism>
<accession>A0A3T0SZF7</accession>
<feature type="binding site" evidence="6">
    <location>
        <position position="154"/>
    </location>
    <ligand>
        <name>FMN</name>
        <dbReference type="ChEBI" id="CHEBI:58210"/>
    </ligand>
</feature>
<evidence type="ECO:0000259" key="7">
    <source>
        <dbReference type="Pfam" id="PF00296"/>
    </source>
</evidence>
<dbReference type="SUPFAM" id="SSF51679">
    <property type="entry name" value="Bacterial luciferase-like"/>
    <property type="match status" value="1"/>
</dbReference>
<feature type="binding site" evidence="6">
    <location>
        <position position="230"/>
    </location>
    <ligand>
        <name>FMN</name>
        <dbReference type="ChEBI" id="CHEBI:58210"/>
    </ligand>
</feature>
<keyword evidence="3" id="KW-0560">Oxidoreductase</keyword>
<dbReference type="CDD" id="cd01095">
    <property type="entry name" value="Nitrilotriacetate_monoxgenase"/>
    <property type="match status" value="1"/>
</dbReference>
<evidence type="ECO:0000256" key="3">
    <source>
        <dbReference type="ARBA" id="ARBA00023002"/>
    </source>
</evidence>
<dbReference type="InterPro" id="IPR036661">
    <property type="entry name" value="Luciferase-like_sf"/>
</dbReference>
<evidence type="ECO:0000256" key="2">
    <source>
        <dbReference type="ARBA" id="ARBA00022643"/>
    </source>
</evidence>
<keyword evidence="2 6" id="KW-0288">FMN</keyword>
<evidence type="ECO:0000313" key="8">
    <source>
        <dbReference type="EMBL" id="AZZ51689.1"/>
    </source>
</evidence>
<evidence type="ECO:0000256" key="1">
    <source>
        <dbReference type="ARBA" id="ARBA00022630"/>
    </source>
</evidence>
<dbReference type="KEGG" id="rfs:C1I64_06255"/>
<dbReference type="RefSeq" id="WP_123732386.1">
    <property type="nucleotide sequence ID" value="NZ_CP028137.1"/>
</dbReference>
<dbReference type="PANTHER" id="PTHR30011:SF16">
    <property type="entry name" value="C2H2 FINGER DOMAIN TRANSCRIPTION FACTOR (EUROFUNG)-RELATED"/>
    <property type="match status" value="1"/>
</dbReference>
<protein>
    <submittedName>
        <fullName evidence="8">5,10-methylene tetrahydromethanopterin reductase</fullName>
    </submittedName>
</protein>
<gene>
    <name evidence="8" type="ORF">C1I64_06255</name>
</gene>
<sequence length="483" mass="52915">MASRIVLNAFDMTCVGHQAPGLWRHPDSQADRYNDLEYWIDLARTLERGTFDALFLADVLGVYDVYRGSVGPALIDSAQVPVNDPLLQIPAMAAATKHLGFGVTISPTYEQPYALARRLSTLDHLTKGRIGWNVVTSYLDSAAQNLGLERQIPHDERYDIAEEFLDVSYKLWEGSWEEGAVLRDRERGVFTDPRKVHPIGHSGTHYRVPGIHLSEPSPQRTPVIFQAGASPRGIDFSAKHGEAVFINAIRPELTRRTTDAIRDAAEKHGRARTDPKILILATVIVAETDAEAQAKYADFKTYSSREGALAFYGGWAGLDLSQFPADVPLDYVDTDAVRSALSIFTKADPDRAWTPDDVAEYLGIGGIGPVIVGSPSTVADELERWVDVAGIDGFNLAYVVTPGTFEDFVDLAVPELRRRGRVWEEYEGATLREYLQGPGSARVKDSHPAAAYRGAYTGSPSAADGLPDSVLSVLPALDPEPVR</sequence>
<feature type="binding site" evidence="6">
    <location>
        <position position="104"/>
    </location>
    <ligand>
        <name>FMN</name>
        <dbReference type="ChEBI" id="CHEBI:58210"/>
    </ligand>
</feature>
<proteinExistence type="inferred from homology"/>